<accession>A0A428PCV7</accession>
<feature type="chain" id="PRO_5019236823" description="Fucose-specific lectin" evidence="3">
    <location>
        <begin position="24"/>
        <end position="496"/>
    </location>
</feature>
<dbReference type="OrthoDB" id="4696326at2759"/>
<sequence>MSQHQLVTMLLSWLMIWVQATSSVSLYAYNTAKGVQVGAQDQKTGEIHYSNCNSEKTPIFPIDKPNIIKFGLKPRNGTALAAAGWWDGQKVTASIFYQTDESVIVNAYCECNMTTGKLTYINNWAISETAEVKSVNNETGLSVQLLAGEEGYRLFYHNEDGDVMMLRYMPKTTTWVDDGAISQDQLAGMALASAHYGKNISVAFPRGESNIEVSRLSNADEWNLSTFPRPLEGLYGSSIVPTNETAPSAIQIDEEADPTFSLPSWDPNVRSLGMSIDSSRSRSIFYVGTDKKLYQATEKNGEWALAPNQTGKIWPQADGSSADLAVANEQSNGETWIYYWANDSIVQGHRKNSKDWEPAKMLPVNATSADQNSDDNKESQESVNSSGSQGLSTGAKAGIGVGVSMGVILIAGMIWYLMKRRAAKKGQDTEAEADQAPDQPPGSPEVDEAATLKPVYSPSLDDSPKADAVEMESPRVMAELEHPPVIYELPENDGKK</sequence>
<keyword evidence="2" id="KW-0812">Transmembrane</keyword>
<organism evidence="4 5">
    <name type="scientific">Fusarium duplospermum</name>
    <dbReference type="NCBI Taxonomy" id="1325734"/>
    <lineage>
        <taxon>Eukaryota</taxon>
        <taxon>Fungi</taxon>
        <taxon>Dikarya</taxon>
        <taxon>Ascomycota</taxon>
        <taxon>Pezizomycotina</taxon>
        <taxon>Sordariomycetes</taxon>
        <taxon>Hypocreomycetidae</taxon>
        <taxon>Hypocreales</taxon>
        <taxon>Nectriaceae</taxon>
        <taxon>Fusarium</taxon>
        <taxon>Fusarium solani species complex</taxon>
    </lineage>
</organism>
<gene>
    <name evidence="4" type="ORF">CEP54_011679</name>
</gene>
<dbReference type="Proteomes" id="UP000288168">
    <property type="component" value="Unassembled WGS sequence"/>
</dbReference>
<dbReference type="EMBL" id="NKCI01000156">
    <property type="protein sequence ID" value="RSL50910.1"/>
    <property type="molecule type" value="Genomic_DNA"/>
</dbReference>
<feature type="compositionally biased region" description="Polar residues" evidence="1">
    <location>
        <begin position="381"/>
        <end position="392"/>
    </location>
</feature>
<evidence type="ECO:0008006" key="6">
    <source>
        <dbReference type="Google" id="ProtNLM"/>
    </source>
</evidence>
<keyword evidence="2" id="KW-0472">Membrane</keyword>
<evidence type="ECO:0000313" key="4">
    <source>
        <dbReference type="EMBL" id="RSL50910.1"/>
    </source>
</evidence>
<evidence type="ECO:0000256" key="2">
    <source>
        <dbReference type="SAM" id="Phobius"/>
    </source>
</evidence>
<name>A0A428PCV7_9HYPO</name>
<feature type="transmembrane region" description="Helical" evidence="2">
    <location>
        <begin position="397"/>
        <end position="417"/>
    </location>
</feature>
<evidence type="ECO:0000256" key="1">
    <source>
        <dbReference type="SAM" id="MobiDB-lite"/>
    </source>
</evidence>
<keyword evidence="2" id="KW-1133">Transmembrane helix</keyword>
<evidence type="ECO:0000313" key="5">
    <source>
        <dbReference type="Proteomes" id="UP000288168"/>
    </source>
</evidence>
<dbReference type="Gene3D" id="2.120.10.70">
    <property type="entry name" value="Fucose-specific lectin"/>
    <property type="match status" value="1"/>
</dbReference>
<protein>
    <recommendedName>
        <fullName evidence="6">Fucose-specific lectin</fullName>
    </recommendedName>
</protein>
<keyword evidence="5" id="KW-1185">Reference proteome</keyword>
<dbReference type="SUPFAM" id="SSF89372">
    <property type="entry name" value="Fucose-specific lectin"/>
    <property type="match status" value="1"/>
</dbReference>
<dbReference type="AlphaFoldDB" id="A0A428PCV7"/>
<comment type="caution">
    <text evidence="4">The sequence shown here is derived from an EMBL/GenBank/DDBJ whole genome shotgun (WGS) entry which is preliminary data.</text>
</comment>
<feature type="signal peptide" evidence="3">
    <location>
        <begin position="1"/>
        <end position="23"/>
    </location>
</feature>
<evidence type="ECO:0000256" key="3">
    <source>
        <dbReference type="SAM" id="SignalP"/>
    </source>
</evidence>
<feature type="region of interest" description="Disordered" evidence="1">
    <location>
        <begin position="366"/>
        <end position="394"/>
    </location>
</feature>
<reference evidence="4 5" key="1">
    <citation type="submission" date="2017-06" db="EMBL/GenBank/DDBJ databases">
        <title>Comparative genomic analysis of Ambrosia Fusariam Clade fungi.</title>
        <authorList>
            <person name="Stajich J.E."/>
            <person name="Carrillo J."/>
            <person name="Kijimoto T."/>
            <person name="Eskalen A."/>
            <person name="O'Donnell K."/>
            <person name="Kasson M."/>
        </authorList>
    </citation>
    <scope>NUCLEOTIDE SEQUENCE [LARGE SCALE GENOMIC DNA]</scope>
    <source>
        <strain evidence="4 5">NRRL62584</strain>
    </source>
</reference>
<feature type="region of interest" description="Disordered" evidence="1">
    <location>
        <begin position="427"/>
        <end position="496"/>
    </location>
</feature>
<proteinExistence type="predicted"/>
<keyword evidence="3" id="KW-0732">Signal</keyword>